<dbReference type="Pfam" id="PF22486">
    <property type="entry name" value="MATH_2"/>
    <property type="match status" value="1"/>
</dbReference>
<proteinExistence type="predicted"/>
<dbReference type="InterPro" id="IPR045005">
    <property type="entry name" value="BPM1-6"/>
</dbReference>
<evidence type="ECO:0000259" key="1">
    <source>
        <dbReference type="PROSITE" id="PS50144"/>
    </source>
</evidence>
<dbReference type="GO" id="GO:0016567">
    <property type="term" value="P:protein ubiquitination"/>
    <property type="evidence" value="ECO:0007669"/>
    <property type="project" value="InterPro"/>
</dbReference>
<dbReference type="InterPro" id="IPR002083">
    <property type="entry name" value="MATH/TRAF_dom"/>
</dbReference>
<feature type="domain" description="MATH" evidence="1">
    <location>
        <begin position="19"/>
        <end position="147"/>
    </location>
</feature>
<sequence length="218" mass="24459">MATTTSAGGGPFYVKYTASGSHLLQIDGYSITKHAPNGTSLKSCPFTVGGYRWMLHLFPNGDRPESSGFISIFICLYKCFERRRVSLQVELSFIDEVDKQNRAHVRTRQVLDLYGNYGVGYRRFIAREALENSKHLKGDRLTLRCDFIIKGYADIPENCPSDSYRKCGACNLRPVRVRGMPLLHACFCDACDDASHDDPAEKQCAGCHGPYEGRYLLP</sequence>
<dbReference type="PANTHER" id="PTHR26379:SF479">
    <property type="entry name" value="MATH DOMAIN-CONTAINING PROTEIN"/>
    <property type="match status" value="1"/>
</dbReference>
<dbReference type="EMBL" id="JAUUTY010000004">
    <property type="protein sequence ID" value="KAK1642816.1"/>
    <property type="molecule type" value="Genomic_DNA"/>
</dbReference>
<dbReference type="PANTHER" id="PTHR26379">
    <property type="entry name" value="BTB/POZ AND MATH DOMAIN-CONTAINING PROTEIN 1"/>
    <property type="match status" value="1"/>
</dbReference>
<reference evidence="2" key="1">
    <citation type="submission" date="2023-07" db="EMBL/GenBank/DDBJ databases">
        <title>A chromosome-level genome assembly of Lolium multiflorum.</title>
        <authorList>
            <person name="Chen Y."/>
            <person name="Copetti D."/>
            <person name="Kolliker R."/>
            <person name="Studer B."/>
        </authorList>
    </citation>
    <scope>NUCLEOTIDE SEQUENCE</scope>
    <source>
        <strain evidence="2">02402/16</strain>
        <tissue evidence="2">Leaf</tissue>
    </source>
</reference>
<comment type="caution">
    <text evidence="2">The sequence shown here is derived from an EMBL/GenBank/DDBJ whole genome shotgun (WGS) entry which is preliminary data.</text>
</comment>
<dbReference type="Proteomes" id="UP001231189">
    <property type="component" value="Unassembled WGS sequence"/>
</dbReference>
<accession>A0AAD8RZ57</accession>
<evidence type="ECO:0000313" key="3">
    <source>
        <dbReference type="Proteomes" id="UP001231189"/>
    </source>
</evidence>
<dbReference type="InterPro" id="IPR008974">
    <property type="entry name" value="TRAF-like"/>
</dbReference>
<protein>
    <recommendedName>
        <fullName evidence="1">MATH domain-containing protein</fullName>
    </recommendedName>
</protein>
<gene>
    <name evidence="2" type="ORF">QYE76_060621</name>
</gene>
<dbReference type="PROSITE" id="PS50144">
    <property type="entry name" value="MATH"/>
    <property type="match status" value="1"/>
</dbReference>
<evidence type="ECO:0000313" key="2">
    <source>
        <dbReference type="EMBL" id="KAK1642816.1"/>
    </source>
</evidence>
<dbReference type="SUPFAM" id="SSF49599">
    <property type="entry name" value="TRAF domain-like"/>
    <property type="match status" value="1"/>
</dbReference>
<dbReference type="CDD" id="cd00121">
    <property type="entry name" value="MATH"/>
    <property type="match status" value="1"/>
</dbReference>
<dbReference type="AlphaFoldDB" id="A0AAD8RZ57"/>
<keyword evidence="3" id="KW-1185">Reference proteome</keyword>
<name>A0AAD8RZ57_LOLMU</name>
<dbReference type="Gene3D" id="2.60.210.10">
    <property type="entry name" value="Apoptosis, Tumor Necrosis Factor Receptor Associated Protein 2, Chain A"/>
    <property type="match status" value="1"/>
</dbReference>
<organism evidence="2 3">
    <name type="scientific">Lolium multiflorum</name>
    <name type="common">Italian ryegrass</name>
    <name type="synonym">Lolium perenne subsp. multiflorum</name>
    <dbReference type="NCBI Taxonomy" id="4521"/>
    <lineage>
        <taxon>Eukaryota</taxon>
        <taxon>Viridiplantae</taxon>
        <taxon>Streptophyta</taxon>
        <taxon>Embryophyta</taxon>
        <taxon>Tracheophyta</taxon>
        <taxon>Spermatophyta</taxon>
        <taxon>Magnoliopsida</taxon>
        <taxon>Liliopsida</taxon>
        <taxon>Poales</taxon>
        <taxon>Poaceae</taxon>
        <taxon>BOP clade</taxon>
        <taxon>Pooideae</taxon>
        <taxon>Poodae</taxon>
        <taxon>Poeae</taxon>
        <taxon>Poeae Chloroplast Group 2 (Poeae type)</taxon>
        <taxon>Loliodinae</taxon>
        <taxon>Loliinae</taxon>
        <taxon>Lolium</taxon>
    </lineage>
</organism>